<accession>A0ABW9ASW6</accession>
<evidence type="ECO:0000256" key="1">
    <source>
        <dbReference type="SAM" id="SignalP"/>
    </source>
</evidence>
<reference evidence="2 3" key="1">
    <citation type="journal article" date="2024" name="Chem. Sci.">
        <title>Discovery of megapolipeptins by genome mining of a Burkholderiales bacteria collection.</title>
        <authorList>
            <person name="Paulo B.S."/>
            <person name="Recchia M.J.J."/>
            <person name="Lee S."/>
            <person name="Fergusson C.H."/>
            <person name="Romanowski S.B."/>
            <person name="Hernandez A."/>
            <person name="Krull N."/>
            <person name="Liu D.Y."/>
            <person name="Cavanagh H."/>
            <person name="Bos A."/>
            <person name="Gray C.A."/>
            <person name="Murphy B.T."/>
            <person name="Linington R.G."/>
            <person name="Eustaquio A.S."/>
        </authorList>
    </citation>
    <scope>NUCLEOTIDE SEQUENCE [LARGE SCALE GENOMIC DNA]</scope>
    <source>
        <strain evidence="2 3">RL17-350-BIC-A</strain>
    </source>
</reference>
<dbReference type="RefSeq" id="WP_408177909.1">
    <property type="nucleotide sequence ID" value="NZ_JAQQEZ010000010.1"/>
</dbReference>
<organism evidence="2 3">
    <name type="scientific">Paraburkholderia dipogonis</name>
    <dbReference type="NCBI Taxonomy" id="1211383"/>
    <lineage>
        <taxon>Bacteria</taxon>
        <taxon>Pseudomonadati</taxon>
        <taxon>Pseudomonadota</taxon>
        <taxon>Betaproteobacteria</taxon>
        <taxon>Burkholderiales</taxon>
        <taxon>Burkholderiaceae</taxon>
        <taxon>Paraburkholderia</taxon>
    </lineage>
</organism>
<keyword evidence="3" id="KW-1185">Reference proteome</keyword>
<keyword evidence="1" id="KW-0732">Signal</keyword>
<dbReference type="EMBL" id="JAQQEZ010000010">
    <property type="protein sequence ID" value="MFM0002604.1"/>
    <property type="molecule type" value="Genomic_DNA"/>
</dbReference>
<gene>
    <name evidence="2" type="ORF">PQR57_16400</name>
</gene>
<sequence length="173" mass="18113">MLKISCVVLAAALALPLTSESAPIGDWITGATDDGQLFAGSVNDSGGMLMKACRPSEGVCYWYLMTATNCEKGVTSPALFSTSLGAIPFQLTCDTSITQSGRPMFRAQIGNPDAMDSLLDSTMPLGIAVALQDGRFAVYRFSMSGAKQAVSILMQGAAKLSNSNRQGTRDSAL</sequence>
<feature type="chain" id="PRO_5046914286" evidence="1">
    <location>
        <begin position="22"/>
        <end position="173"/>
    </location>
</feature>
<name>A0ABW9ASW6_9BURK</name>
<dbReference type="Proteomes" id="UP001629230">
    <property type="component" value="Unassembled WGS sequence"/>
</dbReference>
<feature type="signal peptide" evidence="1">
    <location>
        <begin position="1"/>
        <end position="21"/>
    </location>
</feature>
<evidence type="ECO:0000313" key="2">
    <source>
        <dbReference type="EMBL" id="MFM0002604.1"/>
    </source>
</evidence>
<protein>
    <submittedName>
        <fullName evidence="2">Uncharacterized protein</fullName>
    </submittedName>
</protein>
<proteinExistence type="predicted"/>
<evidence type="ECO:0000313" key="3">
    <source>
        <dbReference type="Proteomes" id="UP001629230"/>
    </source>
</evidence>
<comment type="caution">
    <text evidence="2">The sequence shown here is derived from an EMBL/GenBank/DDBJ whole genome shotgun (WGS) entry which is preliminary data.</text>
</comment>